<reference evidence="1" key="1">
    <citation type="journal article" date="2019" name="bioRxiv">
        <title>The Genome of the Zebra Mussel, Dreissena polymorpha: A Resource for Invasive Species Research.</title>
        <authorList>
            <person name="McCartney M.A."/>
            <person name="Auch B."/>
            <person name="Kono T."/>
            <person name="Mallez S."/>
            <person name="Zhang Y."/>
            <person name="Obille A."/>
            <person name="Becker A."/>
            <person name="Abrahante J.E."/>
            <person name="Garbe J."/>
            <person name="Badalamenti J.P."/>
            <person name="Herman A."/>
            <person name="Mangelson H."/>
            <person name="Liachko I."/>
            <person name="Sullivan S."/>
            <person name="Sone E.D."/>
            <person name="Koren S."/>
            <person name="Silverstein K.A.T."/>
            <person name="Beckman K.B."/>
            <person name="Gohl D.M."/>
        </authorList>
    </citation>
    <scope>NUCLEOTIDE SEQUENCE</scope>
    <source>
        <strain evidence="1">Duluth1</strain>
        <tissue evidence="1">Whole animal</tissue>
    </source>
</reference>
<evidence type="ECO:0000313" key="1">
    <source>
        <dbReference type="EMBL" id="KAH3841628.1"/>
    </source>
</evidence>
<protein>
    <submittedName>
        <fullName evidence="1">Uncharacterized protein</fullName>
    </submittedName>
</protein>
<keyword evidence="2" id="KW-1185">Reference proteome</keyword>
<name>A0A9D4KKN4_DREPO</name>
<sequence length="72" mass="8275">MDHHHVRHVLQVTIVHLQQQLCLQNVHLGRMQDKELLAAQNVVLELTVQMEPPLAQSARLVDTNQILVRQVV</sequence>
<gene>
    <name evidence="1" type="ORF">DPMN_115101</name>
</gene>
<evidence type="ECO:0000313" key="2">
    <source>
        <dbReference type="Proteomes" id="UP000828390"/>
    </source>
</evidence>
<comment type="caution">
    <text evidence="1">The sequence shown here is derived from an EMBL/GenBank/DDBJ whole genome shotgun (WGS) entry which is preliminary data.</text>
</comment>
<proteinExistence type="predicted"/>
<organism evidence="1 2">
    <name type="scientific">Dreissena polymorpha</name>
    <name type="common">Zebra mussel</name>
    <name type="synonym">Mytilus polymorpha</name>
    <dbReference type="NCBI Taxonomy" id="45954"/>
    <lineage>
        <taxon>Eukaryota</taxon>
        <taxon>Metazoa</taxon>
        <taxon>Spiralia</taxon>
        <taxon>Lophotrochozoa</taxon>
        <taxon>Mollusca</taxon>
        <taxon>Bivalvia</taxon>
        <taxon>Autobranchia</taxon>
        <taxon>Heteroconchia</taxon>
        <taxon>Euheterodonta</taxon>
        <taxon>Imparidentia</taxon>
        <taxon>Neoheterodontei</taxon>
        <taxon>Myida</taxon>
        <taxon>Dreissenoidea</taxon>
        <taxon>Dreissenidae</taxon>
        <taxon>Dreissena</taxon>
    </lineage>
</organism>
<accession>A0A9D4KKN4</accession>
<reference evidence="1" key="2">
    <citation type="submission" date="2020-11" db="EMBL/GenBank/DDBJ databases">
        <authorList>
            <person name="McCartney M.A."/>
            <person name="Auch B."/>
            <person name="Kono T."/>
            <person name="Mallez S."/>
            <person name="Becker A."/>
            <person name="Gohl D.M."/>
            <person name="Silverstein K.A.T."/>
            <person name="Koren S."/>
            <person name="Bechman K.B."/>
            <person name="Herman A."/>
            <person name="Abrahante J.E."/>
            <person name="Garbe J."/>
        </authorList>
    </citation>
    <scope>NUCLEOTIDE SEQUENCE</scope>
    <source>
        <strain evidence="1">Duluth1</strain>
        <tissue evidence="1">Whole animal</tissue>
    </source>
</reference>
<dbReference type="Proteomes" id="UP000828390">
    <property type="component" value="Unassembled WGS sequence"/>
</dbReference>
<dbReference type="AlphaFoldDB" id="A0A9D4KKN4"/>
<dbReference type="EMBL" id="JAIWYP010000004">
    <property type="protein sequence ID" value="KAH3841628.1"/>
    <property type="molecule type" value="Genomic_DNA"/>
</dbReference>